<dbReference type="GO" id="GO:0005886">
    <property type="term" value="C:plasma membrane"/>
    <property type="evidence" value="ECO:0007669"/>
    <property type="project" value="UniProtKB-SubCell"/>
</dbReference>
<keyword evidence="7 14" id="KW-1133">Transmembrane helix</keyword>
<dbReference type="PRINTS" id="PR00259">
    <property type="entry name" value="TMFOUR"/>
</dbReference>
<evidence type="ECO:0000256" key="9">
    <source>
        <dbReference type="ARBA" id="ARBA00023157"/>
    </source>
</evidence>
<dbReference type="CTD" id="23555"/>
<dbReference type="Proteomes" id="UP000007110">
    <property type="component" value="Unassembled WGS sequence"/>
</dbReference>
<evidence type="ECO:0000256" key="5">
    <source>
        <dbReference type="ARBA" id="ARBA00022692"/>
    </source>
</evidence>
<keyword evidence="6" id="KW-0967">Endosome</keyword>
<evidence type="ECO:0000313" key="15">
    <source>
        <dbReference type="EnsemblMetazoa" id="XP_003728783"/>
    </source>
</evidence>
<protein>
    <recommendedName>
        <fullName evidence="14">Tetraspanin</fullName>
    </recommendedName>
</protein>
<dbReference type="AlphaFoldDB" id="A0A7M7GIN7"/>
<dbReference type="SUPFAM" id="SSF48652">
    <property type="entry name" value="Tetraspanin"/>
    <property type="match status" value="1"/>
</dbReference>
<reference evidence="16" key="1">
    <citation type="submission" date="2015-02" db="EMBL/GenBank/DDBJ databases">
        <title>Genome sequencing for Strongylocentrotus purpuratus.</title>
        <authorList>
            <person name="Murali S."/>
            <person name="Liu Y."/>
            <person name="Vee V."/>
            <person name="English A."/>
            <person name="Wang M."/>
            <person name="Skinner E."/>
            <person name="Han Y."/>
            <person name="Muzny D.M."/>
            <person name="Worley K.C."/>
            <person name="Gibbs R.A."/>
        </authorList>
    </citation>
    <scope>NUCLEOTIDE SEQUENCE</scope>
</reference>
<comment type="subcellular location">
    <subcellularLocation>
        <location evidence="2">Cell membrane</location>
        <topology evidence="2">Multi-pass membrane protein</topology>
    </subcellularLocation>
    <subcellularLocation>
        <location evidence="1">Late endosome membrane</location>
    </subcellularLocation>
    <subcellularLocation>
        <location evidence="14">Membrane</location>
        <topology evidence="14">Multi-pass membrane protein</topology>
    </subcellularLocation>
</comment>
<dbReference type="RefSeq" id="XP_003728783.1">
    <property type="nucleotide sequence ID" value="XM_003728735.3"/>
</dbReference>
<dbReference type="EnsemblMetazoa" id="XM_003728735">
    <property type="protein sequence ID" value="XP_003728783"/>
    <property type="gene ID" value="LOC589572"/>
</dbReference>
<feature type="transmembrane region" description="Helical" evidence="14">
    <location>
        <begin position="12"/>
        <end position="39"/>
    </location>
</feature>
<name>A0A7M7GIN7_STRPU</name>
<dbReference type="GO" id="GO:0051604">
    <property type="term" value="P:protein maturation"/>
    <property type="evidence" value="ECO:0007669"/>
    <property type="project" value="UniProtKB-ARBA"/>
</dbReference>
<feature type="disulfide bond" evidence="13">
    <location>
        <begin position="149"/>
        <end position="165"/>
    </location>
</feature>
<comment type="function">
    <text evidence="11">Part of TspanC8 subgroup, composed of 6 members that interact with the transmembrane metalloprotease ADAM10. This interaction is required for ADAM10 exit from the endoplasmic reticulum and for enzymatic maturation and trafficking to the cell surface as well as substrate specificity. Different TspanC8/ADAM10 complexes have distinct substrates. Promotes ADAM10-mediated cleavage of CDH2. Negatively regulates ligand-induced Notch activity probably by regulating ADAM10 activity.</text>
</comment>
<dbReference type="PANTHER" id="PTHR19282:SF542">
    <property type="entry name" value="TETRASPANIN"/>
    <property type="match status" value="1"/>
</dbReference>
<evidence type="ECO:0000313" key="16">
    <source>
        <dbReference type="Proteomes" id="UP000007110"/>
    </source>
</evidence>
<feature type="transmembrane region" description="Helical" evidence="14">
    <location>
        <begin position="228"/>
        <end position="251"/>
    </location>
</feature>
<keyword evidence="4" id="KW-1003">Cell membrane</keyword>
<evidence type="ECO:0000256" key="11">
    <source>
        <dbReference type="ARBA" id="ARBA00056423"/>
    </source>
</evidence>
<evidence type="ECO:0000256" key="12">
    <source>
        <dbReference type="ARBA" id="ARBA00065909"/>
    </source>
</evidence>
<dbReference type="GO" id="GO:0019899">
    <property type="term" value="F:enzyme binding"/>
    <property type="evidence" value="ECO:0007669"/>
    <property type="project" value="UniProtKB-ARBA"/>
</dbReference>
<dbReference type="GO" id="GO:0031902">
    <property type="term" value="C:late endosome membrane"/>
    <property type="evidence" value="ECO:0007669"/>
    <property type="project" value="UniProtKB-SubCell"/>
</dbReference>
<feature type="transmembrane region" description="Helical" evidence="14">
    <location>
        <begin position="88"/>
        <end position="110"/>
    </location>
</feature>
<evidence type="ECO:0000256" key="3">
    <source>
        <dbReference type="ARBA" id="ARBA00006840"/>
    </source>
</evidence>
<evidence type="ECO:0000256" key="2">
    <source>
        <dbReference type="ARBA" id="ARBA00004651"/>
    </source>
</evidence>
<keyword evidence="9 13" id="KW-1015">Disulfide bond</keyword>
<evidence type="ECO:0000256" key="6">
    <source>
        <dbReference type="ARBA" id="ARBA00022753"/>
    </source>
</evidence>
<keyword evidence="5 14" id="KW-0812">Transmembrane</keyword>
<feature type="transmembrane region" description="Helical" evidence="14">
    <location>
        <begin position="59"/>
        <end position="79"/>
    </location>
</feature>
<dbReference type="CDD" id="cd03158">
    <property type="entry name" value="penumbra_like_LEL"/>
    <property type="match status" value="1"/>
</dbReference>
<evidence type="ECO:0000256" key="4">
    <source>
        <dbReference type="ARBA" id="ARBA00022475"/>
    </source>
</evidence>
<dbReference type="InterPro" id="IPR008952">
    <property type="entry name" value="Tetraspanin_EC2_sf"/>
</dbReference>
<dbReference type="OrthoDB" id="2014092at2759"/>
<evidence type="ECO:0000256" key="7">
    <source>
        <dbReference type="ARBA" id="ARBA00022989"/>
    </source>
</evidence>
<evidence type="ECO:0000256" key="13">
    <source>
        <dbReference type="PIRSR" id="PIRSR002419-1"/>
    </source>
</evidence>
<proteinExistence type="inferred from homology"/>
<dbReference type="GeneID" id="589572"/>
<keyword evidence="8 14" id="KW-0472">Membrane</keyword>
<evidence type="ECO:0000256" key="8">
    <source>
        <dbReference type="ARBA" id="ARBA00023136"/>
    </source>
</evidence>
<dbReference type="PIRSF" id="PIRSF002419">
    <property type="entry name" value="Tetraspanin"/>
    <property type="match status" value="1"/>
</dbReference>
<comment type="similarity">
    <text evidence="3 14">Belongs to the tetraspanin (TM4SF) family.</text>
</comment>
<evidence type="ECO:0000256" key="10">
    <source>
        <dbReference type="ARBA" id="ARBA00023180"/>
    </source>
</evidence>
<organism evidence="15 16">
    <name type="scientific">Strongylocentrotus purpuratus</name>
    <name type="common">Purple sea urchin</name>
    <dbReference type="NCBI Taxonomy" id="7668"/>
    <lineage>
        <taxon>Eukaryota</taxon>
        <taxon>Metazoa</taxon>
        <taxon>Echinodermata</taxon>
        <taxon>Eleutherozoa</taxon>
        <taxon>Echinozoa</taxon>
        <taxon>Echinoidea</taxon>
        <taxon>Euechinoidea</taxon>
        <taxon>Echinacea</taxon>
        <taxon>Camarodonta</taxon>
        <taxon>Echinidea</taxon>
        <taxon>Strongylocentrotidae</taxon>
        <taxon>Strongylocentrotus</taxon>
    </lineage>
</organism>
<dbReference type="Gene3D" id="1.10.1450.10">
    <property type="entry name" value="Tetraspanin"/>
    <property type="match status" value="1"/>
</dbReference>
<dbReference type="PANTHER" id="PTHR19282">
    <property type="entry name" value="TETRASPANIN"/>
    <property type="match status" value="1"/>
</dbReference>
<reference evidence="15" key="2">
    <citation type="submission" date="2021-01" db="UniProtKB">
        <authorList>
            <consortium name="EnsemblMetazoa"/>
        </authorList>
    </citation>
    <scope>IDENTIFICATION</scope>
</reference>
<dbReference type="FunFam" id="1.10.1450.10:FF:000011">
    <property type="entry name" value="Tetraspanin"/>
    <property type="match status" value="1"/>
</dbReference>
<dbReference type="InterPro" id="IPR000301">
    <property type="entry name" value="Tetraspanin_animals"/>
</dbReference>
<dbReference type="KEGG" id="spu:589572"/>
<keyword evidence="16" id="KW-1185">Reference proteome</keyword>
<dbReference type="InterPro" id="IPR018499">
    <property type="entry name" value="Tetraspanin/Peripherin"/>
</dbReference>
<dbReference type="Pfam" id="PF00335">
    <property type="entry name" value="Tetraspanin"/>
    <property type="match status" value="1"/>
</dbReference>
<accession>A0A7M7GIN7</accession>
<sequence>MPRIRKPDCGHTTLKVLVVIYNIFFWLVGATILSVGIYAEFEKRNYEAVSDVLLNPSTVLIVLGAFMFILTFIGCVGALRENILLLKIFGWTITIVFMLQLIAAIIAIVFKTKAKELVSSGFSSALENYYDDPDIHFAVDAVQQKLECCGGFDFNDWDKNIYFACQDPGSCGVPFSCCVSTKEDMVMNTQCGVNVREGDPHPFAVDDTIYIRGCTDALLVWFQDHLDIFIGLTLGVCLPQLLGSFLTFLFIGKIQNGQFQ</sequence>
<keyword evidence="10" id="KW-0325">Glycoprotein</keyword>
<comment type="subunit">
    <text evidence="12">Interacts with ADAM10; the interaction influences ADAM10 substrate specificity, endocytosis and turnover.</text>
</comment>
<evidence type="ECO:0000256" key="1">
    <source>
        <dbReference type="ARBA" id="ARBA00004414"/>
    </source>
</evidence>
<evidence type="ECO:0000256" key="14">
    <source>
        <dbReference type="RuleBase" id="RU361218"/>
    </source>
</evidence>